<dbReference type="RefSeq" id="WP_143910056.1">
    <property type="nucleotide sequence ID" value="NZ_CP041765.1"/>
</dbReference>
<dbReference type="InterPro" id="IPR024516">
    <property type="entry name" value="Mce_C"/>
</dbReference>
<dbReference type="Pfam" id="PF11887">
    <property type="entry name" value="Mce4_CUP1"/>
    <property type="match status" value="1"/>
</dbReference>
<dbReference type="InterPro" id="IPR003399">
    <property type="entry name" value="Mce/MlaD"/>
</dbReference>
<keyword evidence="6" id="KW-1185">Reference proteome</keyword>
<sequence>MPRAHRFRVLHRAAGRGGRYRGLAVIAVVCALLALSLAYVRSGSGSTEISAEFNSATGIYEGDDVKVLGVRVGTIDSIDPGPSSVRITMRIDDDVTVPADAEALIVSQSLVAARFIQLTPPYDGGPRMRDGDAIPLQRTGVPVEWDDITASLAELTDVLGPPDQGPSSTDADGHGDPGSLPSIITRAAGMVDGRGAAFKTAMTELSQALSTLAHGREDLFSIVRNLQVFVSALRSSSDQIASFNRNLAAVTGVLDDNRDLLGSALSSLDGALADVRGFLDENGELLTRDLAQIGDVTQVLSTKSEELAGILHQAPTQMANFYNIYKPAQGSMTGVLSVPNMANPIQFICGSIAGAARSNSAEASRLCEEYLGPFLSTLRMNYPDVLLNPVTGVFADPGQVVYSEPGLAESVPELRAPTADPGAAPPGQPAAGAPGPHASAMHDLLLGVLPG</sequence>
<accession>A0A516X7J4</accession>
<organism evidence="5 6">
    <name type="scientific">Tomitella fengzijianii</name>
    <dbReference type="NCBI Taxonomy" id="2597660"/>
    <lineage>
        <taxon>Bacteria</taxon>
        <taxon>Bacillati</taxon>
        <taxon>Actinomycetota</taxon>
        <taxon>Actinomycetes</taxon>
        <taxon>Mycobacteriales</taxon>
        <taxon>Tomitella</taxon>
    </lineage>
</organism>
<dbReference type="Proteomes" id="UP000317344">
    <property type="component" value="Chromosome"/>
</dbReference>
<dbReference type="PANTHER" id="PTHR33371:SF4">
    <property type="entry name" value="INTERMEMBRANE PHOSPHOLIPID TRANSPORT SYSTEM BINDING PROTEIN MLAD"/>
    <property type="match status" value="1"/>
</dbReference>
<dbReference type="PANTHER" id="PTHR33371">
    <property type="entry name" value="INTERMEMBRANE PHOSPHOLIPID TRANSPORT SYSTEM BINDING PROTEIN MLAD-RELATED"/>
    <property type="match status" value="1"/>
</dbReference>
<keyword evidence="2" id="KW-0812">Transmembrane</keyword>
<feature type="domain" description="Mce/MlaD" evidence="3">
    <location>
        <begin position="47"/>
        <end position="121"/>
    </location>
</feature>
<evidence type="ECO:0000259" key="3">
    <source>
        <dbReference type="Pfam" id="PF02470"/>
    </source>
</evidence>
<evidence type="ECO:0000259" key="4">
    <source>
        <dbReference type="Pfam" id="PF11887"/>
    </source>
</evidence>
<dbReference type="OrthoDB" id="4516955at2"/>
<dbReference type="InterPro" id="IPR052336">
    <property type="entry name" value="MlaD_Phospholipid_Transporter"/>
</dbReference>
<dbReference type="Pfam" id="PF02470">
    <property type="entry name" value="MlaD"/>
    <property type="match status" value="1"/>
</dbReference>
<dbReference type="InterPro" id="IPR005693">
    <property type="entry name" value="Mce"/>
</dbReference>
<dbReference type="KEGG" id="toy:FO059_16645"/>
<dbReference type="GO" id="GO:0005576">
    <property type="term" value="C:extracellular region"/>
    <property type="evidence" value="ECO:0007669"/>
    <property type="project" value="TreeGrafter"/>
</dbReference>
<reference evidence="5 6" key="2">
    <citation type="submission" date="2019-07" db="EMBL/GenBank/DDBJ databases">
        <authorList>
            <person name="Huang Y."/>
        </authorList>
    </citation>
    <scope>NUCLEOTIDE SEQUENCE [LARGE SCALE GENOMIC DNA]</scope>
    <source>
        <strain evidence="5 6">HY188</strain>
    </source>
</reference>
<dbReference type="AlphaFoldDB" id="A0A516X7J4"/>
<name>A0A516X7J4_9ACTN</name>
<feature type="region of interest" description="Disordered" evidence="1">
    <location>
        <begin position="415"/>
        <end position="436"/>
    </location>
</feature>
<dbReference type="EMBL" id="CP041765">
    <property type="protein sequence ID" value="QDQ98651.1"/>
    <property type="molecule type" value="Genomic_DNA"/>
</dbReference>
<keyword evidence="2" id="KW-1133">Transmembrane helix</keyword>
<keyword evidence="2" id="KW-0472">Membrane</keyword>
<evidence type="ECO:0000256" key="2">
    <source>
        <dbReference type="SAM" id="Phobius"/>
    </source>
</evidence>
<dbReference type="NCBIfam" id="TIGR00996">
    <property type="entry name" value="Mtu_fam_mce"/>
    <property type="match status" value="1"/>
</dbReference>
<evidence type="ECO:0000313" key="5">
    <source>
        <dbReference type="EMBL" id="QDQ98651.1"/>
    </source>
</evidence>
<feature type="region of interest" description="Disordered" evidence="1">
    <location>
        <begin position="157"/>
        <end position="179"/>
    </location>
</feature>
<evidence type="ECO:0000313" key="6">
    <source>
        <dbReference type="Proteomes" id="UP000317344"/>
    </source>
</evidence>
<proteinExistence type="predicted"/>
<reference evidence="5 6" key="1">
    <citation type="submission" date="2019-07" db="EMBL/GenBank/DDBJ databases">
        <title>Tomitella cavernea sp. nov., an actinomycete isolated from soil.</title>
        <authorList>
            <person name="Cheng J."/>
        </authorList>
    </citation>
    <scope>NUCLEOTIDE SEQUENCE [LARGE SCALE GENOMIC DNA]</scope>
    <source>
        <strain evidence="5 6">HY188</strain>
    </source>
</reference>
<feature type="transmembrane region" description="Helical" evidence="2">
    <location>
        <begin position="20"/>
        <end position="40"/>
    </location>
</feature>
<gene>
    <name evidence="5" type="ORF">FO059_16645</name>
</gene>
<evidence type="ECO:0000256" key="1">
    <source>
        <dbReference type="SAM" id="MobiDB-lite"/>
    </source>
</evidence>
<feature type="domain" description="Mammalian cell entry C-terminal" evidence="4">
    <location>
        <begin position="176"/>
        <end position="319"/>
    </location>
</feature>
<protein>
    <submittedName>
        <fullName evidence="5">MCE family protein</fullName>
    </submittedName>
</protein>